<organism evidence="1 2">
    <name type="scientific">Snodgrassella alvi</name>
    <dbReference type="NCBI Taxonomy" id="1196083"/>
    <lineage>
        <taxon>Bacteria</taxon>
        <taxon>Pseudomonadati</taxon>
        <taxon>Pseudomonadota</taxon>
        <taxon>Betaproteobacteria</taxon>
        <taxon>Neisseriales</taxon>
        <taxon>Neisseriaceae</taxon>
        <taxon>Snodgrassella</taxon>
    </lineage>
</organism>
<dbReference type="AlphaFoldDB" id="A0A2N9X4N6"/>
<comment type="caution">
    <text evidence="1">The sequence shown here is derived from an EMBL/GenBank/DDBJ whole genome shotgun (WGS) entry which is preliminary data.</text>
</comment>
<keyword evidence="2" id="KW-1185">Reference proteome</keyword>
<protein>
    <recommendedName>
        <fullName evidence="3">DUF721 domain-containing protein</fullName>
    </recommendedName>
</protein>
<dbReference type="InterPro" id="IPR007922">
    <property type="entry name" value="DciA-like"/>
</dbReference>
<sequence length="138" mass="15390">MNLNHFGQKNKQLQQLLAQSTHWQRLTNCLKQELPATMRPHFNVACVRDGCLVVIAYNSMAASRLRMVLPALLPQLQLIDSAVESVKVKVQPPDLKPELAKRASLGPLARSELARSAEALSHHPELAIALQRLSEKKD</sequence>
<dbReference type="RefSeq" id="WP_144340457.1">
    <property type="nucleotide sequence ID" value="NZ_MEIL01000029.1"/>
</dbReference>
<evidence type="ECO:0000313" key="2">
    <source>
        <dbReference type="Proteomes" id="UP000230202"/>
    </source>
</evidence>
<dbReference type="EMBL" id="MEIL01000029">
    <property type="protein sequence ID" value="PIT38139.1"/>
    <property type="molecule type" value="Genomic_DNA"/>
</dbReference>
<proteinExistence type="predicted"/>
<evidence type="ECO:0000313" key="1">
    <source>
        <dbReference type="EMBL" id="PIT38139.1"/>
    </source>
</evidence>
<gene>
    <name evidence="1" type="ORF">BHC54_06160</name>
</gene>
<name>A0A2N9X4N6_9NEIS</name>
<dbReference type="Proteomes" id="UP000230202">
    <property type="component" value="Unassembled WGS sequence"/>
</dbReference>
<reference evidence="1" key="1">
    <citation type="journal article" date="2017" name="MBio">
        <title>Type VI secretion-mediated competition in the bee gut microbiome.</title>
        <authorList>
            <person name="Steele M.I."/>
            <person name="Kwong W.K."/>
            <person name="Powell J.E."/>
            <person name="Whiteley M."/>
            <person name="Moran N.A."/>
        </authorList>
    </citation>
    <scope>NUCLEOTIDE SEQUENCE [LARGE SCALE GENOMIC DNA]</scope>
    <source>
        <strain evidence="1">WkB273</strain>
    </source>
</reference>
<dbReference type="Pfam" id="PF05258">
    <property type="entry name" value="DciA"/>
    <property type="match status" value="1"/>
</dbReference>
<evidence type="ECO:0008006" key="3">
    <source>
        <dbReference type="Google" id="ProtNLM"/>
    </source>
</evidence>
<accession>A0A2N9X4N6</accession>